<gene>
    <name evidence="2" type="ORF">KWAN_80</name>
</gene>
<dbReference type="KEGG" id="vg:29061924"/>
<name>A0A1B2IDW3_9CAUD</name>
<feature type="region of interest" description="Disordered" evidence="1">
    <location>
        <begin position="1"/>
        <end position="20"/>
    </location>
</feature>
<evidence type="ECO:0000313" key="2">
    <source>
        <dbReference type="EMBL" id="ANZ49432.1"/>
    </source>
</evidence>
<organism evidence="2 3">
    <name type="scientific">Erwinia phage vB_EamM_Kwan</name>
    <dbReference type="NCBI Taxonomy" id="1883374"/>
    <lineage>
        <taxon>Viruses</taxon>
        <taxon>Duplodnaviria</taxon>
        <taxon>Heunggongvirae</taxon>
        <taxon>Uroviricota</taxon>
        <taxon>Caudoviricetes</taxon>
        <taxon>Chimalliviridae</taxon>
        <taxon>Wellingtonvirus</taxon>
        <taxon>Wellingtonvirus wellington</taxon>
    </lineage>
</organism>
<dbReference type="EMBL" id="KX397369">
    <property type="protein sequence ID" value="ANZ49432.1"/>
    <property type="molecule type" value="Genomic_DNA"/>
</dbReference>
<evidence type="ECO:0000313" key="3">
    <source>
        <dbReference type="Proteomes" id="UP000202923"/>
    </source>
</evidence>
<dbReference type="RefSeq" id="YP_009278685.1">
    <property type="nucleotide sequence ID" value="NC_031010.1"/>
</dbReference>
<reference evidence="2 3" key="1">
    <citation type="submission" date="2016-06" db="EMBL/GenBank/DDBJ databases">
        <authorList>
            <person name="Kjaerup R.B."/>
            <person name="Dalgaard T.S."/>
            <person name="Juul-Madsen H.R."/>
        </authorList>
    </citation>
    <scope>NUCLEOTIDE SEQUENCE [LARGE SCALE GENOMIC DNA]</scope>
</reference>
<evidence type="ECO:0000256" key="1">
    <source>
        <dbReference type="SAM" id="MobiDB-lite"/>
    </source>
</evidence>
<accession>A0A1B2IDW3</accession>
<protein>
    <submittedName>
        <fullName evidence="2">Uncharacterized protein</fullName>
    </submittedName>
</protein>
<dbReference type="GeneID" id="29061924"/>
<sequence length="60" mass="6563">MTISGVGSSYGYESKRVTPEERHARIQARINMLTIELAAAKTRGDMAEVSRIAALIAELK</sequence>
<proteinExistence type="predicted"/>
<dbReference type="Proteomes" id="UP000202923">
    <property type="component" value="Genome"/>
</dbReference>